<sequence length="100" mass="11555">MITVGVRIMCHSLLFSRRCLLRKEFRLVYAQDLFIGFYQYGHSSTGHMCVGSNILVKYTLVAKSSYKKHFLDCSSIWLSSTVKSKSTSHFLRILLSDIHF</sequence>
<dbReference type="EMBL" id="HBUF01465832">
    <property type="protein sequence ID" value="CAG6744392.1"/>
    <property type="molecule type" value="Transcribed_RNA"/>
</dbReference>
<dbReference type="AlphaFoldDB" id="A0A8D8ZBP0"/>
<organism evidence="1">
    <name type="scientific">Cacopsylla melanoneura</name>
    <dbReference type="NCBI Taxonomy" id="428564"/>
    <lineage>
        <taxon>Eukaryota</taxon>
        <taxon>Metazoa</taxon>
        <taxon>Ecdysozoa</taxon>
        <taxon>Arthropoda</taxon>
        <taxon>Hexapoda</taxon>
        <taxon>Insecta</taxon>
        <taxon>Pterygota</taxon>
        <taxon>Neoptera</taxon>
        <taxon>Paraneoptera</taxon>
        <taxon>Hemiptera</taxon>
        <taxon>Sternorrhyncha</taxon>
        <taxon>Psylloidea</taxon>
        <taxon>Psyllidae</taxon>
        <taxon>Psyllinae</taxon>
        <taxon>Cacopsylla</taxon>
    </lineage>
</organism>
<protein>
    <submittedName>
        <fullName evidence="1">Uncharacterized protein</fullName>
    </submittedName>
</protein>
<accession>A0A8D8ZBP0</accession>
<proteinExistence type="predicted"/>
<reference evidence="1" key="1">
    <citation type="submission" date="2021-05" db="EMBL/GenBank/DDBJ databases">
        <authorList>
            <person name="Alioto T."/>
            <person name="Alioto T."/>
            <person name="Gomez Garrido J."/>
        </authorList>
    </citation>
    <scope>NUCLEOTIDE SEQUENCE</scope>
</reference>
<evidence type="ECO:0000313" key="1">
    <source>
        <dbReference type="EMBL" id="CAG6744392.1"/>
    </source>
</evidence>
<name>A0A8D8ZBP0_9HEMI</name>